<keyword evidence="5" id="KW-1003">Cell membrane</keyword>
<dbReference type="eggNOG" id="COG2205">
    <property type="taxonomic scope" value="Bacteria"/>
</dbReference>
<keyword evidence="9 19" id="KW-0418">Kinase</keyword>
<dbReference type="eggNOG" id="COG0745">
    <property type="taxonomic scope" value="Bacteria"/>
</dbReference>
<reference evidence="19" key="1">
    <citation type="submission" date="2009-01" db="EMBL/GenBank/DDBJ databases">
        <title>Complete sequence of chromosome Cyanothece sp. PCC 7425.</title>
        <authorList>
            <consortium name="US DOE Joint Genome Institute"/>
            <person name="Lucas S."/>
            <person name="Copeland A."/>
            <person name="Lapidus A."/>
            <person name="Glavina del Rio T."/>
            <person name="Dalin E."/>
            <person name="Tice H."/>
            <person name="Bruce D."/>
            <person name="Goodwin L."/>
            <person name="Pitluck S."/>
            <person name="Sims D."/>
            <person name="Meineke L."/>
            <person name="Brettin T."/>
            <person name="Detter J.C."/>
            <person name="Han C."/>
            <person name="Larimer F."/>
            <person name="Land M."/>
            <person name="Hauser L."/>
            <person name="Kyrpides N."/>
            <person name="Ovchinnikova G."/>
            <person name="Liberton M."/>
            <person name="Stoeckel J."/>
            <person name="Banerjee A."/>
            <person name="Singh A."/>
            <person name="Page L."/>
            <person name="Sato H."/>
            <person name="Zhao L."/>
            <person name="Sherman L."/>
            <person name="Pakrasi H."/>
            <person name="Richardson P."/>
        </authorList>
    </citation>
    <scope>NUCLEOTIDE SEQUENCE</scope>
    <source>
        <strain evidence="19">PCC 7425</strain>
    </source>
</reference>
<dbReference type="InterPro" id="IPR003661">
    <property type="entry name" value="HisK_dim/P_dom"/>
</dbReference>
<keyword evidence="15" id="KW-0472">Membrane</keyword>
<dbReference type="AlphaFoldDB" id="B8HSN5"/>
<keyword evidence="8 15" id="KW-0812">Transmembrane</keyword>
<evidence type="ECO:0000256" key="10">
    <source>
        <dbReference type="ARBA" id="ARBA00022989"/>
    </source>
</evidence>
<keyword evidence="14" id="KW-0175">Coiled coil</keyword>
<dbReference type="SUPFAM" id="SSF103190">
    <property type="entry name" value="Sensory domain-like"/>
    <property type="match status" value="1"/>
</dbReference>
<evidence type="ECO:0000256" key="1">
    <source>
        <dbReference type="ARBA" id="ARBA00000085"/>
    </source>
</evidence>
<feature type="coiled-coil region" evidence="14">
    <location>
        <begin position="469"/>
        <end position="503"/>
    </location>
</feature>
<feature type="domain" description="HAMP" evidence="18">
    <location>
        <begin position="418"/>
        <end position="470"/>
    </location>
</feature>
<dbReference type="STRING" id="395961.Cyan7425_3699"/>
<evidence type="ECO:0000256" key="15">
    <source>
        <dbReference type="SAM" id="Phobius"/>
    </source>
</evidence>
<dbReference type="KEGG" id="cyn:Cyan7425_3699"/>
<dbReference type="GO" id="GO:0009927">
    <property type="term" value="F:histidine phosphotransfer kinase activity"/>
    <property type="evidence" value="ECO:0007669"/>
    <property type="project" value="TreeGrafter"/>
</dbReference>
<feature type="domain" description="Response regulatory" evidence="17">
    <location>
        <begin position="747"/>
        <end position="860"/>
    </location>
</feature>
<feature type="modified residue" description="4-aspartylphosphate" evidence="13">
    <location>
        <position position="916"/>
    </location>
</feature>
<keyword evidence="11" id="KW-0902">Two-component regulatory system</keyword>
<evidence type="ECO:0000256" key="3">
    <source>
        <dbReference type="ARBA" id="ARBA00006402"/>
    </source>
</evidence>
<dbReference type="SUPFAM" id="SSF47384">
    <property type="entry name" value="Homodimeric domain of signal transducing histidine kinase"/>
    <property type="match status" value="1"/>
</dbReference>
<evidence type="ECO:0000256" key="12">
    <source>
        <dbReference type="ARBA" id="ARBA00074306"/>
    </source>
</evidence>
<feature type="transmembrane region" description="Helical" evidence="15">
    <location>
        <begin position="393"/>
        <end position="413"/>
    </location>
</feature>
<comment type="catalytic activity">
    <reaction evidence="1">
        <text>ATP + protein L-histidine = ADP + protein N-phospho-L-histidine.</text>
        <dbReference type="EC" id="2.7.13.3"/>
    </reaction>
</comment>
<comment type="similarity">
    <text evidence="3">In the N-terminal section; belongs to the phytochrome family.</text>
</comment>
<dbReference type="InterPro" id="IPR003660">
    <property type="entry name" value="HAMP_dom"/>
</dbReference>
<dbReference type="InterPro" id="IPR001789">
    <property type="entry name" value="Sig_transdc_resp-reg_receiver"/>
</dbReference>
<evidence type="ECO:0000256" key="13">
    <source>
        <dbReference type="PROSITE-ProRule" id="PRU00169"/>
    </source>
</evidence>
<dbReference type="PROSITE" id="PS50110">
    <property type="entry name" value="RESPONSE_REGULATORY"/>
    <property type="match status" value="2"/>
</dbReference>
<evidence type="ECO:0000256" key="5">
    <source>
        <dbReference type="ARBA" id="ARBA00022475"/>
    </source>
</evidence>
<dbReference type="InterPro" id="IPR036097">
    <property type="entry name" value="HisK_dim/P_sf"/>
</dbReference>
<dbReference type="CDD" id="cd16922">
    <property type="entry name" value="HATPase_EvgS-ArcB-TorS-like"/>
    <property type="match status" value="1"/>
</dbReference>
<dbReference type="CDD" id="cd00082">
    <property type="entry name" value="HisKA"/>
    <property type="match status" value="1"/>
</dbReference>
<dbReference type="InterPro" id="IPR011006">
    <property type="entry name" value="CheY-like_superfamily"/>
</dbReference>
<dbReference type="Gene3D" id="3.30.565.10">
    <property type="entry name" value="Histidine kinase-like ATPase, C-terminal domain"/>
    <property type="match status" value="1"/>
</dbReference>
<gene>
    <name evidence="19" type="ordered locus">Cyan7425_3699</name>
</gene>
<dbReference type="Gene3D" id="6.10.340.10">
    <property type="match status" value="1"/>
</dbReference>
<evidence type="ECO:0000256" key="7">
    <source>
        <dbReference type="ARBA" id="ARBA00022679"/>
    </source>
</evidence>
<feature type="transmembrane region" description="Helical" evidence="15">
    <location>
        <begin position="37"/>
        <end position="58"/>
    </location>
</feature>
<evidence type="ECO:0000256" key="8">
    <source>
        <dbReference type="ARBA" id="ARBA00022692"/>
    </source>
</evidence>
<dbReference type="Pfam" id="PF02518">
    <property type="entry name" value="HATPase_c"/>
    <property type="match status" value="1"/>
</dbReference>
<dbReference type="SMART" id="SM00388">
    <property type="entry name" value="HisKA"/>
    <property type="match status" value="1"/>
</dbReference>
<dbReference type="Pfam" id="PF00672">
    <property type="entry name" value="HAMP"/>
    <property type="match status" value="1"/>
</dbReference>
<dbReference type="CDD" id="cd17574">
    <property type="entry name" value="REC_OmpR"/>
    <property type="match status" value="2"/>
</dbReference>
<organism evidence="19">
    <name type="scientific">Cyanothece sp. (strain PCC 7425 / ATCC 29141)</name>
    <dbReference type="NCBI Taxonomy" id="395961"/>
    <lineage>
        <taxon>Bacteria</taxon>
        <taxon>Bacillati</taxon>
        <taxon>Cyanobacteriota</taxon>
        <taxon>Cyanophyceae</taxon>
        <taxon>Gomontiellales</taxon>
        <taxon>Cyanothecaceae</taxon>
        <taxon>Cyanothece</taxon>
    </lineage>
</organism>
<feature type="modified residue" description="4-aspartylphosphate" evidence="13">
    <location>
        <position position="796"/>
    </location>
</feature>
<dbReference type="PANTHER" id="PTHR43047:SF72">
    <property type="entry name" value="OSMOSENSING HISTIDINE PROTEIN KINASE SLN1"/>
    <property type="match status" value="1"/>
</dbReference>
<dbReference type="SUPFAM" id="SSF158472">
    <property type="entry name" value="HAMP domain-like"/>
    <property type="match status" value="1"/>
</dbReference>
<dbReference type="EMBL" id="CP001344">
    <property type="protein sequence ID" value="ACL46018.1"/>
    <property type="molecule type" value="Genomic_DNA"/>
</dbReference>
<dbReference type="PANTHER" id="PTHR43047">
    <property type="entry name" value="TWO-COMPONENT HISTIDINE PROTEIN KINASE"/>
    <property type="match status" value="1"/>
</dbReference>
<evidence type="ECO:0000256" key="2">
    <source>
        <dbReference type="ARBA" id="ARBA00004651"/>
    </source>
</evidence>
<dbReference type="Gene3D" id="1.10.287.130">
    <property type="match status" value="1"/>
</dbReference>
<dbReference type="FunFam" id="3.30.565.10:FF:000010">
    <property type="entry name" value="Sensor histidine kinase RcsC"/>
    <property type="match status" value="1"/>
</dbReference>
<dbReference type="InterPro" id="IPR003594">
    <property type="entry name" value="HATPase_dom"/>
</dbReference>
<evidence type="ECO:0000256" key="11">
    <source>
        <dbReference type="ARBA" id="ARBA00023012"/>
    </source>
</evidence>
<keyword evidence="6 13" id="KW-0597">Phosphoprotein</keyword>
<feature type="domain" description="Histidine kinase" evidence="16">
    <location>
        <begin position="510"/>
        <end position="726"/>
    </location>
</feature>
<dbReference type="Gene3D" id="3.30.450.20">
    <property type="entry name" value="PAS domain"/>
    <property type="match status" value="1"/>
</dbReference>
<dbReference type="Pfam" id="PF00072">
    <property type="entry name" value="Response_reg"/>
    <property type="match status" value="2"/>
</dbReference>
<sequence>MGQPSVKMPEQPSPNPWYQRLSRTLRVKSPRKISTKVFIRSLGTLLTSTLILIGVGSWQNEVTNEQAKQDLEALIRADRDSIAKGVLALINTQGEALQQKVNNELKLARYLINTSGKISLSKETVSWQAKNQFSHQTQLIQLPKMFVGSKWLGQNYSFQEPTLIVDETQQLAGGTITIFQRMNPGGDMLRVATNVPTRDGQRAIGTYIPARNPDGNPNPVVSTVLKKQTYTGPAFVVNAWYVTIYEPLLNDRGDVIGMLYVGVAQSNLPSLTQTIQKTRFGRTGYIYVVRGSGQQRGEVIIPRPGEQQDVSGWKIKDADGQFVVQNIIKTALSVPPGEFSSIRYRWVDSVTKKVEWRVDTLKYYAPWDWVIAISKDEADFKIFFNRLENNRTLNLVVSVGLGFVVAILGGLYIGEFIRKLGQRLDPLVKAADAMAAGDLGLRIQDHEPDEIGELARAFNQMSANLSDSYAHLEQRVKERTQELEASNQALDLARDAAEAANKAKSTFLANMSHELRTPLNAVIGYSDMLMEDLEESDYLPDLQKINSAGKHLLELINAVLDLSKIEAGKMELYLEEFNINELVQGVAALVKPLMDKNHNRFALQIPDTLGKMTADATKVRQSLLNLLSNASKFTKAGTVTLNVWIDDTQRVFFQISDTGIGMSPEQLDKLFQEFTQADNSTTRNYGGTGLGLAISRRFCRMMGGDITVTSEPGVGSVFTIELPQIVGTPTYEISLPFLPQGHFQNRTILVIDDDTACQELLARSLKREGYDIICASDVDDGIELAYEHNPCLILLDVMMTVQGAWRALMTLKSTPELAVIPVIVITTENERKIGFALGASDYLTKPIERQQLLKVLQKYYPQQTSPKVLVVEDEEHIRHLLKRILETEGWQVAEAANGMQGLEQLQTLQPDLVLLDLLMPIMDGFSFVQEMRKSPEWKDIPVVICTAKDLTDEDYQQLRGNVTQILHKTSNGIQGLISEIRKTVPPLVDSSSNDQKLD</sequence>
<protein>
    <recommendedName>
        <fullName evidence="12">Circadian input-output histidine kinase CikA</fullName>
        <ecNumber evidence="4">2.7.13.3</ecNumber>
    </recommendedName>
</protein>
<dbReference type="InterPro" id="IPR004358">
    <property type="entry name" value="Sig_transdc_His_kin-like_C"/>
</dbReference>
<dbReference type="OrthoDB" id="510512at2"/>
<dbReference type="InterPro" id="IPR033462">
    <property type="entry name" value="Cache_3-Cache_2"/>
</dbReference>
<evidence type="ECO:0000259" key="18">
    <source>
        <dbReference type="PROSITE" id="PS50885"/>
    </source>
</evidence>
<dbReference type="InterPro" id="IPR036890">
    <property type="entry name" value="HATPase_C_sf"/>
</dbReference>
<dbReference type="GO" id="GO:0000155">
    <property type="term" value="F:phosphorelay sensor kinase activity"/>
    <property type="evidence" value="ECO:0007669"/>
    <property type="project" value="InterPro"/>
</dbReference>
<dbReference type="PRINTS" id="PR00344">
    <property type="entry name" value="BCTRLSENSOR"/>
</dbReference>
<evidence type="ECO:0000259" key="17">
    <source>
        <dbReference type="PROSITE" id="PS50110"/>
    </source>
</evidence>
<dbReference type="SMART" id="SM00304">
    <property type="entry name" value="HAMP"/>
    <property type="match status" value="1"/>
</dbReference>
<dbReference type="SUPFAM" id="SSF52172">
    <property type="entry name" value="CheY-like"/>
    <property type="match status" value="2"/>
</dbReference>
<evidence type="ECO:0000256" key="4">
    <source>
        <dbReference type="ARBA" id="ARBA00012438"/>
    </source>
</evidence>
<keyword evidence="7 19" id="KW-0808">Transferase</keyword>
<dbReference type="Gene3D" id="3.40.50.2300">
    <property type="match status" value="2"/>
</dbReference>
<evidence type="ECO:0000259" key="16">
    <source>
        <dbReference type="PROSITE" id="PS50109"/>
    </source>
</evidence>
<evidence type="ECO:0000256" key="6">
    <source>
        <dbReference type="ARBA" id="ARBA00022553"/>
    </source>
</evidence>
<proteinExistence type="inferred from homology"/>
<dbReference type="eggNOG" id="COG5000">
    <property type="taxonomic scope" value="Bacteria"/>
</dbReference>
<dbReference type="SUPFAM" id="SSF55874">
    <property type="entry name" value="ATPase domain of HSP90 chaperone/DNA topoisomerase II/histidine kinase"/>
    <property type="match status" value="1"/>
</dbReference>
<dbReference type="EC" id="2.7.13.3" evidence="4"/>
<dbReference type="Pfam" id="PF00512">
    <property type="entry name" value="HisKA"/>
    <property type="match status" value="1"/>
</dbReference>
<evidence type="ECO:0000256" key="14">
    <source>
        <dbReference type="SAM" id="Coils"/>
    </source>
</evidence>
<dbReference type="PROSITE" id="PS50109">
    <property type="entry name" value="HIS_KIN"/>
    <property type="match status" value="1"/>
</dbReference>
<keyword evidence="10 15" id="KW-1133">Transmembrane helix</keyword>
<dbReference type="CDD" id="cd06225">
    <property type="entry name" value="HAMP"/>
    <property type="match status" value="1"/>
</dbReference>
<dbReference type="Pfam" id="PF17201">
    <property type="entry name" value="Cache_3-Cache_2"/>
    <property type="match status" value="1"/>
</dbReference>
<dbReference type="CDD" id="cd18774">
    <property type="entry name" value="PDC2_HK_sensor"/>
    <property type="match status" value="1"/>
</dbReference>
<feature type="domain" description="Response regulatory" evidence="17">
    <location>
        <begin position="867"/>
        <end position="983"/>
    </location>
</feature>
<dbReference type="HOGENOM" id="CLU_017125_0_0_3"/>
<dbReference type="InterPro" id="IPR029151">
    <property type="entry name" value="Sensor-like_sf"/>
</dbReference>
<comment type="subcellular location">
    <subcellularLocation>
        <location evidence="2">Cell membrane</location>
        <topology evidence="2">Multi-pass membrane protein</topology>
    </subcellularLocation>
</comment>
<dbReference type="GO" id="GO:0005886">
    <property type="term" value="C:plasma membrane"/>
    <property type="evidence" value="ECO:0007669"/>
    <property type="project" value="UniProtKB-SubCell"/>
</dbReference>
<dbReference type="SMART" id="SM00387">
    <property type="entry name" value="HATPase_c"/>
    <property type="match status" value="1"/>
</dbReference>
<dbReference type="SMART" id="SM00448">
    <property type="entry name" value="REC"/>
    <property type="match status" value="2"/>
</dbReference>
<dbReference type="InterPro" id="IPR005467">
    <property type="entry name" value="His_kinase_dom"/>
</dbReference>
<accession>B8HSN5</accession>
<evidence type="ECO:0000313" key="19">
    <source>
        <dbReference type="EMBL" id="ACL46018.1"/>
    </source>
</evidence>
<name>B8HSN5_CYAP4</name>
<evidence type="ECO:0000256" key="9">
    <source>
        <dbReference type="ARBA" id="ARBA00022777"/>
    </source>
</evidence>
<dbReference type="PROSITE" id="PS50885">
    <property type="entry name" value="HAMP"/>
    <property type="match status" value="1"/>
</dbReference>